<dbReference type="Proteomes" id="UP000002402">
    <property type="component" value="Chromosome"/>
</dbReference>
<evidence type="ECO:0000256" key="1">
    <source>
        <dbReference type="ARBA" id="ARBA00004496"/>
    </source>
</evidence>
<keyword evidence="4 7" id="KW-0413">Isomerase</keyword>
<dbReference type="InterPro" id="IPR046357">
    <property type="entry name" value="PPIase_dom_sf"/>
</dbReference>
<dbReference type="GO" id="GO:0015031">
    <property type="term" value="P:protein transport"/>
    <property type="evidence" value="ECO:0007669"/>
    <property type="project" value="InterPro"/>
</dbReference>
<dbReference type="SUPFAM" id="SSF54534">
    <property type="entry name" value="FKBP-like"/>
    <property type="match status" value="1"/>
</dbReference>
<dbReference type="EMBL" id="CP000113">
    <property type="protein sequence ID" value="ABF87867.1"/>
    <property type="molecule type" value="Genomic_DNA"/>
</dbReference>
<dbReference type="HOGENOM" id="CLU_760139_0_0_7"/>
<feature type="domain" description="Trigger factor C-terminal" evidence="6">
    <location>
        <begin position="222"/>
        <end position="365"/>
    </location>
</feature>
<accession>Q1CZ89</accession>
<dbReference type="InterPro" id="IPR037041">
    <property type="entry name" value="Trigger_fac_C_sf"/>
</dbReference>
<keyword evidence="3" id="KW-0697">Rotamase</keyword>
<comment type="subcellular location">
    <subcellularLocation>
        <location evidence="1">Cytoplasm</location>
    </subcellularLocation>
</comment>
<dbReference type="GO" id="GO:0006457">
    <property type="term" value="P:protein folding"/>
    <property type="evidence" value="ECO:0007669"/>
    <property type="project" value="InterPro"/>
</dbReference>
<dbReference type="InterPro" id="IPR027304">
    <property type="entry name" value="Trigger_fact/SurA_dom_sf"/>
</dbReference>
<proteinExistence type="predicted"/>
<evidence type="ECO:0000259" key="6">
    <source>
        <dbReference type="Pfam" id="PF05698"/>
    </source>
</evidence>
<dbReference type="Pfam" id="PF05698">
    <property type="entry name" value="Trigger_C"/>
    <property type="match status" value="1"/>
</dbReference>
<keyword evidence="8" id="KW-1185">Reference proteome</keyword>
<dbReference type="STRING" id="246197.MXAN_6153"/>
<dbReference type="PIRSF" id="PIRSF003095">
    <property type="entry name" value="Trigger_factor"/>
    <property type="match status" value="1"/>
</dbReference>
<evidence type="ECO:0000313" key="7">
    <source>
        <dbReference type="EMBL" id="ABF87867.1"/>
    </source>
</evidence>
<dbReference type="AlphaFoldDB" id="Q1CZ89"/>
<gene>
    <name evidence="7" type="ordered locus">MXAN_6153</name>
</gene>
<evidence type="ECO:0000313" key="8">
    <source>
        <dbReference type="Proteomes" id="UP000002402"/>
    </source>
</evidence>
<sequence>MSERLGWTMPWSMPSRRFSPHWRGRWQAYLPGAFVSRKQGTQGPGHGVERLLKMSPVVSLGSARALELPTVQAPSLEGVSVRVPTPDDLTEEDLLRAFHEKRRALATSRERQPGESLELGDEVRLNIVGYCDGKLIPFSARFGMTTELAPIEALPGFSEAVAEGAKVGESLQIALELPETYPVEALQGKPARFLVDVLAAHEVTLPSESAPEFLEKLGLGSTLGEMMTHLRDELEDAAAAQLWVQARDMVLDELVRRAPVELPRALVDEELRRRWVQAEGQGMLEHQFDVDEQREALQGWLTDPTTRADVERRLHIGIVLKAITEEQKLQLTPEKLEQLVRDQLEPFGLTAADAHAALRESPETTKQLAEMGWYLLAVEHVMNKAKVTFEGSEQEG</sequence>
<evidence type="ECO:0000256" key="4">
    <source>
        <dbReference type="ARBA" id="ARBA00023235"/>
    </source>
</evidence>
<evidence type="ECO:0000256" key="2">
    <source>
        <dbReference type="ARBA" id="ARBA00016902"/>
    </source>
</evidence>
<dbReference type="SMR" id="Q1CZ89"/>
<dbReference type="EnsemblBacteria" id="ABF87867">
    <property type="protein sequence ID" value="ABF87867"/>
    <property type="gene ID" value="MXAN_6153"/>
</dbReference>
<dbReference type="Gene3D" id="3.10.50.40">
    <property type="match status" value="1"/>
</dbReference>
<dbReference type="SUPFAM" id="SSF109998">
    <property type="entry name" value="Triger factor/SurA peptide-binding domain-like"/>
    <property type="match status" value="1"/>
</dbReference>
<dbReference type="Gene3D" id="1.10.3120.10">
    <property type="entry name" value="Trigger factor, C-terminal domain"/>
    <property type="match status" value="1"/>
</dbReference>
<dbReference type="GO" id="GO:0003755">
    <property type="term" value="F:peptidyl-prolyl cis-trans isomerase activity"/>
    <property type="evidence" value="ECO:0007669"/>
    <property type="project" value="UniProtKB-KW"/>
</dbReference>
<reference evidence="7 8" key="1">
    <citation type="journal article" date="2006" name="Proc. Natl. Acad. Sci. U.S.A.">
        <title>Evolution of sensory complexity recorded in a myxobacterial genome.</title>
        <authorList>
            <person name="Goldman B.S."/>
            <person name="Nierman W.C."/>
            <person name="Kaiser D."/>
            <person name="Slater S.C."/>
            <person name="Durkin A.S."/>
            <person name="Eisen J.A."/>
            <person name="Ronning C.M."/>
            <person name="Barbazuk W.B."/>
            <person name="Blanchard M."/>
            <person name="Field C."/>
            <person name="Halling C."/>
            <person name="Hinkle G."/>
            <person name="Iartchuk O."/>
            <person name="Kim H.S."/>
            <person name="Mackenzie C."/>
            <person name="Madupu R."/>
            <person name="Miller N."/>
            <person name="Shvartsbeyn A."/>
            <person name="Sullivan S.A."/>
            <person name="Vaudin M."/>
            <person name="Wiegand R."/>
            <person name="Kaplan H.B."/>
        </authorList>
    </citation>
    <scope>NUCLEOTIDE SEQUENCE [LARGE SCALE GENOMIC DNA]</scope>
    <source>
        <strain evidence="8">DK1622</strain>
    </source>
</reference>
<dbReference type="eggNOG" id="COG0544">
    <property type="taxonomic scope" value="Bacteria"/>
</dbReference>
<dbReference type="GO" id="GO:0005737">
    <property type="term" value="C:cytoplasm"/>
    <property type="evidence" value="ECO:0007669"/>
    <property type="project" value="UniProtKB-SubCell"/>
</dbReference>
<dbReference type="InterPro" id="IPR008880">
    <property type="entry name" value="Trigger_fac_C"/>
</dbReference>
<organism evidence="7 8">
    <name type="scientific">Myxococcus xanthus (strain DK1622)</name>
    <dbReference type="NCBI Taxonomy" id="246197"/>
    <lineage>
        <taxon>Bacteria</taxon>
        <taxon>Pseudomonadati</taxon>
        <taxon>Myxococcota</taxon>
        <taxon>Myxococcia</taxon>
        <taxon>Myxococcales</taxon>
        <taxon>Cystobacterineae</taxon>
        <taxon>Myxococcaceae</taxon>
        <taxon>Myxococcus</taxon>
    </lineage>
</organism>
<name>Q1CZ89_MYXXD</name>
<evidence type="ECO:0000256" key="5">
    <source>
        <dbReference type="ARBA" id="ARBA00029986"/>
    </source>
</evidence>
<evidence type="ECO:0000256" key="3">
    <source>
        <dbReference type="ARBA" id="ARBA00023110"/>
    </source>
</evidence>
<dbReference type="InterPro" id="IPR005215">
    <property type="entry name" value="Trig_fac"/>
</dbReference>
<protein>
    <recommendedName>
        <fullName evidence="2">Trigger factor</fullName>
    </recommendedName>
    <alternativeName>
        <fullName evidence="5">PPIase</fullName>
    </alternativeName>
</protein>
<dbReference type="KEGG" id="mxa:MXAN_6153"/>